<dbReference type="OrthoDB" id="5382797at2759"/>
<feature type="transmembrane region" description="Helical" evidence="12">
    <location>
        <begin position="184"/>
        <end position="203"/>
    </location>
</feature>
<gene>
    <name evidence="14" type="ORF">TCLT_LOCUS5469</name>
</gene>
<name>A0A0N5CYG0_THECL</name>
<feature type="transmembrane region" description="Helical" evidence="12">
    <location>
        <begin position="46"/>
        <end position="65"/>
    </location>
</feature>
<evidence type="ECO:0000256" key="10">
    <source>
        <dbReference type="ARBA" id="ARBA00045455"/>
    </source>
</evidence>
<dbReference type="InterPro" id="IPR058533">
    <property type="entry name" value="Cation_efflux_TM"/>
</dbReference>
<evidence type="ECO:0000256" key="7">
    <source>
        <dbReference type="ARBA" id="ARBA00023065"/>
    </source>
</evidence>
<dbReference type="AlphaFoldDB" id="A0A0N5CYG0"/>
<evidence type="ECO:0000256" key="4">
    <source>
        <dbReference type="ARBA" id="ARBA00022833"/>
    </source>
</evidence>
<comment type="subunit">
    <text evidence="9">Heterodimer with SLC30A5; form a functional zinc ion transmembrane transporter.</text>
</comment>
<keyword evidence="7" id="KW-0406">Ion transport</keyword>
<evidence type="ECO:0000256" key="5">
    <source>
        <dbReference type="ARBA" id="ARBA00022989"/>
    </source>
</evidence>
<evidence type="ECO:0000256" key="12">
    <source>
        <dbReference type="SAM" id="Phobius"/>
    </source>
</evidence>
<dbReference type="WBParaSite" id="TCLT_0000548001-mRNA-1">
    <property type="protein sequence ID" value="TCLT_0000548001-mRNA-1"/>
    <property type="gene ID" value="TCLT_0000548001"/>
</dbReference>
<keyword evidence="4" id="KW-0862">Zinc</keyword>
<accession>A0A0N5CYG0</accession>
<feature type="compositionally biased region" description="Basic and acidic residues" evidence="11">
    <location>
        <begin position="361"/>
        <end position="385"/>
    </location>
</feature>
<feature type="transmembrane region" description="Helical" evidence="12">
    <location>
        <begin position="77"/>
        <end position="100"/>
    </location>
</feature>
<dbReference type="Proteomes" id="UP000276776">
    <property type="component" value="Unassembled WGS sequence"/>
</dbReference>
<evidence type="ECO:0000313" key="15">
    <source>
        <dbReference type="Proteomes" id="UP000276776"/>
    </source>
</evidence>
<evidence type="ECO:0000256" key="9">
    <source>
        <dbReference type="ARBA" id="ARBA00038600"/>
    </source>
</evidence>
<evidence type="ECO:0000256" key="8">
    <source>
        <dbReference type="ARBA" id="ARBA00023136"/>
    </source>
</evidence>
<keyword evidence="2" id="KW-0813">Transport</keyword>
<keyword evidence="6" id="KW-0333">Golgi apparatus</keyword>
<dbReference type="SUPFAM" id="SSF161111">
    <property type="entry name" value="Cation efflux protein transmembrane domain-like"/>
    <property type="match status" value="1"/>
</dbReference>
<dbReference type="Gene3D" id="1.20.1510.10">
    <property type="entry name" value="Cation efflux protein transmembrane domain"/>
    <property type="match status" value="1"/>
</dbReference>
<dbReference type="PANTHER" id="PTHR46531">
    <property type="entry name" value="ZINC TRANSPORTER 6"/>
    <property type="match status" value="1"/>
</dbReference>
<keyword evidence="8 12" id="KW-0472">Membrane</keyword>
<dbReference type="InterPro" id="IPR027469">
    <property type="entry name" value="Cation_efflux_TMD_sf"/>
</dbReference>
<dbReference type="STRING" id="103827.A0A0N5CYG0"/>
<evidence type="ECO:0000313" key="16">
    <source>
        <dbReference type="WBParaSite" id="TCLT_0000548001-mRNA-1"/>
    </source>
</evidence>
<dbReference type="GO" id="GO:0005794">
    <property type="term" value="C:Golgi apparatus"/>
    <property type="evidence" value="ECO:0007669"/>
    <property type="project" value="UniProtKB-SubCell"/>
</dbReference>
<dbReference type="GO" id="GO:0006829">
    <property type="term" value="P:zinc ion transport"/>
    <property type="evidence" value="ECO:0007669"/>
    <property type="project" value="TreeGrafter"/>
</dbReference>
<evidence type="ECO:0000259" key="13">
    <source>
        <dbReference type="Pfam" id="PF01545"/>
    </source>
</evidence>
<dbReference type="GO" id="GO:0008324">
    <property type="term" value="F:monoatomic cation transmembrane transporter activity"/>
    <property type="evidence" value="ECO:0007669"/>
    <property type="project" value="InterPro"/>
</dbReference>
<proteinExistence type="predicted"/>
<reference evidence="14 15" key="2">
    <citation type="submission" date="2018-11" db="EMBL/GenBank/DDBJ databases">
        <authorList>
            <consortium name="Pathogen Informatics"/>
        </authorList>
    </citation>
    <scope>NUCLEOTIDE SEQUENCE [LARGE SCALE GENOMIC DNA]</scope>
</reference>
<dbReference type="Pfam" id="PF01545">
    <property type="entry name" value="Cation_efflux"/>
    <property type="match status" value="1"/>
</dbReference>
<feature type="transmembrane region" description="Helical" evidence="12">
    <location>
        <begin position="120"/>
        <end position="138"/>
    </location>
</feature>
<evidence type="ECO:0000256" key="1">
    <source>
        <dbReference type="ARBA" id="ARBA00004166"/>
    </source>
</evidence>
<organism evidence="16">
    <name type="scientific">Thelazia callipaeda</name>
    <name type="common">Oriental eyeworm</name>
    <name type="synonym">Parasitic nematode</name>
    <dbReference type="NCBI Taxonomy" id="103827"/>
    <lineage>
        <taxon>Eukaryota</taxon>
        <taxon>Metazoa</taxon>
        <taxon>Ecdysozoa</taxon>
        <taxon>Nematoda</taxon>
        <taxon>Chromadorea</taxon>
        <taxon>Rhabditida</taxon>
        <taxon>Spirurina</taxon>
        <taxon>Spiruromorpha</taxon>
        <taxon>Thelazioidea</taxon>
        <taxon>Thelaziidae</taxon>
        <taxon>Thelazia</taxon>
    </lineage>
</organism>
<evidence type="ECO:0000256" key="3">
    <source>
        <dbReference type="ARBA" id="ARBA00022692"/>
    </source>
</evidence>
<evidence type="ECO:0000256" key="2">
    <source>
        <dbReference type="ARBA" id="ARBA00022448"/>
    </source>
</evidence>
<protein>
    <submittedName>
        <fullName evidence="16">Zinc transporter 6</fullName>
    </submittedName>
</protein>
<feature type="transmembrane region" description="Helical" evidence="12">
    <location>
        <begin position="18"/>
        <end position="40"/>
    </location>
</feature>
<evidence type="ECO:0000313" key="14">
    <source>
        <dbReference type="EMBL" id="VDN02719.1"/>
    </source>
</evidence>
<comment type="function">
    <text evidence="10">Has probably no intrinsic transporter activity but together with SLC30A5 forms a functional zinc ion:proton antiporter heterodimer, mediating zinc entry into the lumen of organelles along the secretory pathway. As part of that zinc ion:proton antiporter, contributes to zinc ion homeostasis within the early secretory pathway and regulates the activation and folding of enzymes like alkaline phosphatases and enzymes involved in phosphatidylinositol glycan anchor biosynthesis.</text>
</comment>
<dbReference type="EMBL" id="UYYF01004341">
    <property type="protein sequence ID" value="VDN02719.1"/>
    <property type="molecule type" value="Genomic_DNA"/>
</dbReference>
<keyword evidence="15" id="KW-1185">Reference proteome</keyword>
<dbReference type="InterPro" id="IPR052005">
    <property type="entry name" value="CDF_SLC30A"/>
</dbReference>
<dbReference type="PANTHER" id="PTHR46531:SF1">
    <property type="entry name" value="ZINC TRANSPORTER 6"/>
    <property type="match status" value="1"/>
</dbReference>
<evidence type="ECO:0000256" key="11">
    <source>
        <dbReference type="SAM" id="MobiDB-lite"/>
    </source>
</evidence>
<comment type="subcellular location">
    <subcellularLocation>
        <location evidence="1">Golgi apparatus</location>
        <location evidence="1">trans-Golgi network membrane</location>
        <topology evidence="1">Multi-pass membrane protein</topology>
    </subcellularLocation>
</comment>
<reference evidence="16" key="1">
    <citation type="submission" date="2017-02" db="UniProtKB">
        <authorList>
            <consortium name="WormBaseParasite"/>
        </authorList>
    </citation>
    <scope>IDENTIFICATION</scope>
</reference>
<dbReference type="OMA" id="NIVCTGF"/>
<feature type="transmembrane region" description="Helical" evidence="12">
    <location>
        <begin position="210"/>
        <end position="227"/>
    </location>
</feature>
<evidence type="ECO:0000256" key="6">
    <source>
        <dbReference type="ARBA" id="ARBA00023034"/>
    </source>
</evidence>
<dbReference type="GO" id="GO:0016020">
    <property type="term" value="C:membrane"/>
    <property type="evidence" value="ECO:0007669"/>
    <property type="project" value="InterPro"/>
</dbReference>
<feature type="region of interest" description="Disordered" evidence="11">
    <location>
        <begin position="356"/>
        <end position="385"/>
    </location>
</feature>
<keyword evidence="5 12" id="KW-1133">Transmembrane helix</keyword>
<feature type="domain" description="Cation efflux protein transmembrane" evidence="13">
    <location>
        <begin position="20"/>
        <end position="236"/>
    </location>
</feature>
<keyword evidence="3 12" id="KW-0812">Transmembrane</keyword>
<sequence length="385" mass="42498">MVSITIEWSNSNVRQSCFGAFVCGMCVIFLIGCVSVTRSLVLTTSAWLSVFSFFSLISTVISLSVTHRPSASYTYGFARAPVLAVFATTVLASLAAVFLIKESIEHILENDHHLHPHGLYIFGAIAASVSLEIAAYGVKNQPIQYVLTASNSSSLQEHFADISHAICYILPGLSMLLLPRLNALSLLAFLTTVACVVTHCFVLDLWWIDSAATLVLSLCIFITMWPLSKYAGRILLQTTPPHIHNQLDRCISEASTIDGVLELRSAHFWQLDFTTISGTVDVRVRRDADEQLVLALVIEKLSAVVSVLTVQIVKDVSASWQITRDTNSAQHNLYQSQTYLHSSNPMQQSNQLHCHSHLHGHGHEHENDDHGGDYGHAHDSHLVHH</sequence>